<reference evidence="2 3" key="1">
    <citation type="journal article" date="2007" name="Science">
        <title>Sea anemone genome reveals ancestral eumetazoan gene repertoire and genomic organization.</title>
        <authorList>
            <person name="Putnam N.H."/>
            <person name="Srivastava M."/>
            <person name="Hellsten U."/>
            <person name="Dirks B."/>
            <person name="Chapman J."/>
            <person name="Salamov A."/>
            <person name="Terry A."/>
            <person name="Shapiro H."/>
            <person name="Lindquist E."/>
            <person name="Kapitonov V.V."/>
            <person name="Jurka J."/>
            <person name="Genikhovich G."/>
            <person name="Grigoriev I.V."/>
            <person name="Lucas S.M."/>
            <person name="Steele R.E."/>
            <person name="Finnerty J.R."/>
            <person name="Technau U."/>
            <person name="Martindale M.Q."/>
            <person name="Rokhsar D.S."/>
        </authorList>
    </citation>
    <scope>NUCLEOTIDE SEQUENCE [LARGE SCALE GENOMIC DNA]</scope>
    <source>
        <strain evidence="3">CH2 X CH6</strain>
    </source>
</reference>
<dbReference type="InterPro" id="IPR000421">
    <property type="entry name" value="FA58C"/>
</dbReference>
<accession>A7S301</accession>
<dbReference type="AlphaFoldDB" id="A7S301"/>
<proteinExistence type="predicted"/>
<organism evidence="2 3">
    <name type="scientific">Nematostella vectensis</name>
    <name type="common">Starlet sea anemone</name>
    <dbReference type="NCBI Taxonomy" id="45351"/>
    <lineage>
        <taxon>Eukaryota</taxon>
        <taxon>Metazoa</taxon>
        <taxon>Cnidaria</taxon>
        <taxon>Anthozoa</taxon>
        <taxon>Hexacorallia</taxon>
        <taxon>Actiniaria</taxon>
        <taxon>Edwardsiidae</taxon>
        <taxon>Nematostella</taxon>
    </lineage>
</organism>
<keyword evidence="3" id="KW-1185">Reference proteome</keyword>
<sequence length="110" mass="12886">MYENDQQWIQVDFRKKNMIVWKVATQGHGRDNKYVKSYAIEYSLNRATWKMYQITPNSPGLLKVFPGNSDDSSVATNKLNPAIQARYLKIRPKNWTTYISLRLEFYGSTS</sequence>
<dbReference type="Gene3D" id="2.60.120.260">
    <property type="entry name" value="Galactose-binding domain-like"/>
    <property type="match status" value="1"/>
</dbReference>
<dbReference type="PANTHER" id="PTHR24543">
    <property type="entry name" value="MULTICOPPER OXIDASE-RELATED"/>
    <property type="match status" value="1"/>
</dbReference>
<feature type="domain" description="F5/8 type C" evidence="1">
    <location>
        <begin position="1"/>
        <end position="108"/>
    </location>
</feature>
<gene>
    <name evidence="2" type="ORF">NEMVEDRAFT_v1g102592</name>
</gene>
<dbReference type="Proteomes" id="UP000001593">
    <property type="component" value="Unassembled WGS sequence"/>
</dbReference>
<dbReference type="STRING" id="45351.A7S301"/>
<dbReference type="InParanoid" id="A7S301"/>
<evidence type="ECO:0000313" key="3">
    <source>
        <dbReference type="Proteomes" id="UP000001593"/>
    </source>
</evidence>
<dbReference type="HOGENOM" id="CLU_030066_5_0_1"/>
<dbReference type="PhylomeDB" id="A7S301"/>
<dbReference type="EMBL" id="DS469571">
    <property type="protein sequence ID" value="EDO41870.1"/>
    <property type="molecule type" value="Genomic_DNA"/>
</dbReference>
<dbReference type="SUPFAM" id="SSF49785">
    <property type="entry name" value="Galactose-binding domain-like"/>
    <property type="match status" value="1"/>
</dbReference>
<name>A7S301_NEMVE</name>
<dbReference type="PANTHER" id="PTHR24543:SF325">
    <property type="entry name" value="F5_8 TYPE C DOMAIN-CONTAINING PROTEIN"/>
    <property type="match status" value="1"/>
</dbReference>
<dbReference type="CDD" id="cd00057">
    <property type="entry name" value="FA58C"/>
    <property type="match status" value="1"/>
</dbReference>
<dbReference type="InterPro" id="IPR008979">
    <property type="entry name" value="Galactose-bd-like_sf"/>
</dbReference>
<dbReference type="PROSITE" id="PS50022">
    <property type="entry name" value="FA58C_3"/>
    <property type="match status" value="1"/>
</dbReference>
<protein>
    <recommendedName>
        <fullName evidence="1">F5/8 type C domain-containing protein</fullName>
    </recommendedName>
</protein>
<dbReference type="Pfam" id="PF00754">
    <property type="entry name" value="F5_F8_type_C"/>
    <property type="match status" value="1"/>
</dbReference>
<evidence type="ECO:0000259" key="1">
    <source>
        <dbReference type="PROSITE" id="PS50022"/>
    </source>
</evidence>
<evidence type="ECO:0000313" key="2">
    <source>
        <dbReference type="EMBL" id="EDO41870.1"/>
    </source>
</evidence>